<evidence type="ECO:0000313" key="1">
    <source>
        <dbReference type="EMBL" id="EPB86137.1"/>
    </source>
</evidence>
<evidence type="ECO:0000313" key="2">
    <source>
        <dbReference type="Proteomes" id="UP000014254"/>
    </source>
</evidence>
<dbReference type="InParanoid" id="S2JCH4"/>
<dbReference type="EMBL" id="KE123995">
    <property type="protein sequence ID" value="EPB86137.1"/>
    <property type="molecule type" value="Genomic_DNA"/>
</dbReference>
<dbReference type="AlphaFoldDB" id="S2JCH4"/>
<reference evidence="2" key="1">
    <citation type="submission" date="2013-05" db="EMBL/GenBank/DDBJ databases">
        <title>The Genome sequence of Mucor circinelloides f. circinelloides 1006PhL.</title>
        <authorList>
            <consortium name="The Broad Institute Genomics Platform"/>
            <person name="Cuomo C."/>
            <person name="Earl A."/>
            <person name="Findley K."/>
            <person name="Lee S.C."/>
            <person name="Walker B."/>
            <person name="Young S."/>
            <person name="Zeng Q."/>
            <person name="Gargeya S."/>
            <person name="Fitzgerald M."/>
            <person name="Haas B."/>
            <person name="Abouelleil A."/>
            <person name="Allen A.W."/>
            <person name="Alvarado L."/>
            <person name="Arachchi H.M."/>
            <person name="Berlin A.M."/>
            <person name="Chapman S.B."/>
            <person name="Gainer-Dewar J."/>
            <person name="Goldberg J."/>
            <person name="Griggs A."/>
            <person name="Gujja S."/>
            <person name="Hansen M."/>
            <person name="Howarth C."/>
            <person name="Imamovic A."/>
            <person name="Ireland A."/>
            <person name="Larimer J."/>
            <person name="McCowan C."/>
            <person name="Murphy C."/>
            <person name="Pearson M."/>
            <person name="Poon T.W."/>
            <person name="Priest M."/>
            <person name="Roberts A."/>
            <person name="Saif S."/>
            <person name="Shea T."/>
            <person name="Sisk P."/>
            <person name="Sykes S."/>
            <person name="Wortman J."/>
            <person name="Nusbaum C."/>
            <person name="Birren B."/>
        </authorList>
    </citation>
    <scope>NUCLEOTIDE SEQUENCE [LARGE SCALE GENOMIC DNA]</scope>
    <source>
        <strain evidence="2">1006PhL</strain>
    </source>
</reference>
<feature type="non-terminal residue" evidence="1">
    <location>
        <position position="1"/>
    </location>
</feature>
<gene>
    <name evidence="1" type="ORF">HMPREF1544_07039</name>
</gene>
<protein>
    <submittedName>
        <fullName evidence="1">Uncharacterized protein</fullName>
    </submittedName>
</protein>
<name>S2JCH4_MUCC1</name>
<feature type="non-terminal residue" evidence="1">
    <location>
        <position position="77"/>
    </location>
</feature>
<keyword evidence="2" id="KW-1185">Reference proteome</keyword>
<accession>S2JCH4</accession>
<dbReference type="VEuPathDB" id="FungiDB:HMPREF1544_07039"/>
<proteinExistence type="predicted"/>
<organism evidence="1 2">
    <name type="scientific">Mucor circinelloides f. circinelloides (strain 1006PhL)</name>
    <name type="common">Mucormycosis agent</name>
    <name type="synonym">Calyptromyces circinelloides</name>
    <dbReference type="NCBI Taxonomy" id="1220926"/>
    <lineage>
        <taxon>Eukaryota</taxon>
        <taxon>Fungi</taxon>
        <taxon>Fungi incertae sedis</taxon>
        <taxon>Mucoromycota</taxon>
        <taxon>Mucoromycotina</taxon>
        <taxon>Mucoromycetes</taxon>
        <taxon>Mucorales</taxon>
        <taxon>Mucorineae</taxon>
        <taxon>Mucoraceae</taxon>
        <taxon>Mucor</taxon>
    </lineage>
</organism>
<dbReference type="Proteomes" id="UP000014254">
    <property type="component" value="Unassembled WGS sequence"/>
</dbReference>
<sequence>HCNDPRSSVLGFFQGLVLPNQRNQAIQNAHYYPLSHLWLAHCLSFMTRLQLITRRYWLASEKTFVRLLMKISTIPSC</sequence>